<dbReference type="Proteomes" id="UP000035681">
    <property type="component" value="Unplaced"/>
</dbReference>
<dbReference type="GO" id="GO:0042277">
    <property type="term" value="F:peptide binding"/>
    <property type="evidence" value="ECO:0007669"/>
    <property type="project" value="TreeGrafter"/>
</dbReference>
<dbReference type="Pfam" id="PF01433">
    <property type="entry name" value="Peptidase_M1"/>
    <property type="match status" value="1"/>
</dbReference>
<feature type="binding site" evidence="8">
    <location>
        <position position="371"/>
    </location>
    <ligand>
        <name>Zn(2+)</name>
        <dbReference type="ChEBI" id="CHEBI:29105"/>
        <note>catalytic</note>
    </ligand>
</feature>
<evidence type="ECO:0000256" key="3">
    <source>
        <dbReference type="ARBA" id="ARBA00022723"/>
    </source>
</evidence>
<reference evidence="13" key="1">
    <citation type="submission" date="2024-02" db="UniProtKB">
        <authorList>
            <consortium name="WormBaseParasite"/>
        </authorList>
    </citation>
    <scope>IDENTIFICATION</scope>
</reference>
<evidence type="ECO:0000259" key="11">
    <source>
        <dbReference type="Pfam" id="PF17900"/>
    </source>
</evidence>
<feature type="site" description="Transition state stabilizer" evidence="9">
    <location>
        <position position="432"/>
    </location>
</feature>
<dbReference type="GO" id="GO:0008270">
    <property type="term" value="F:zinc ion binding"/>
    <property type="evidence" value="ECO:0007669"/>
    <property type="project" value="InterPro"/>
</dbReference>
<dbReference type="Gene3D" id="2.60.40.1910">
    <property type="match status" value="1"/>
</dbReference>
<dbReference type="PANTHER" id="PTHR11533:SF299">
    <property type="entry name" value="AMINOPEPTIDASE"/>
    <property type="match status" value="1"/>
</dbReference>
<feature type="binding site" evidence="8">
    <location>
        <position position="348"/>
    </location>
    <ligand>
        <name>Zn(2+)</name>
        <dbReference type="ChEBI" id="CHEBI:29105"/>
        <note>catalytic</note>
    </ligand>
</feature>
<dbReference type="InterPro" id="IPR042097">
    <property type="entry name" value="Aminopeptidase_N-like_N_sf"/>
</dbReference>
<dbReference type="Gene3D" id="1.10.390.10">
    <property type="entry name" value="Neutral Protease Domain 2"/>
    <property type="match status" value="1"/>
</dbReference>
<dbReference type="Gene3D" id="2.60.40.1730">
    <property type="entry name" value="tricorn interacting facor f3 domain"/>
    <property type="match status" value="1"/>
</dbReference>
<feature type="domain" description="Peptidase M1 membrane alanine aminopeptidase" evidence="10">
    <location>
        <begin position="283"/>
        <end position="481"/>
    </location>
</feature>
<comment type="similarity">
    <text evidence="1">Belongs to the peptidase M1 family.</text>
</comment>
<keyword evidence="2" id="KW-0645">Protease</keyword>
<dbReference type="InterPro" id="IPR001930">
    <property type="entry name" value="Peptidase_M1"/>
</dbReference>
<dbReference type="GO" id="GO:0016020">
    <property type="term" value="C:membrane"/>
    <property type="evidence" value="ECO:0007669"/>
    <property type="project" value="TreeGrafter"/>
</dbReference>
<dbReference type="GO" id="GO:0005615">
    <property type="term" value="C:extracellular space"/>
    <property type="evidence" value="ECO:0007669"/>
    <property type="project" value="TreeGrafter"/>
</dbReference>
<keyword evidence="12" id="KW-1185">Reference proteome</keyword>
<evidence type="ECO:0000313" key="12">
    <source>
        <dbReference type="Proteomes" id="UP000035681"/>
    </source>
</evidence>
<dbReference type="Pfam" id="PF17900">
    <property type="entry name" value="Peptidase_M1_N"/>
    <property type="match status" value="1"/>
</dbReference>
<proteinExistence type="inferred from homology"/>
<keyword evidence="6" id="KW-0482">Metalloprotease</keyword>
<feature type="domain" description="Aminopeptidase N-like N-terminal" evidence="11">
    <location>
        <begin position="41"/>
        <end position="243"/>
    </location>
</feature>
<evidence type="ECO:0000256" key="5">
    <source>
        <dbReference type="ARBA" id="ARBA00022833"/>
    </source>
</evidence>
<dbReference type="AlphaFoldDB" id="A0AAF5DK58"/>
<dbReference type="SUPFAM" id="SSF63737">
    <property type="entry name" value="Leukotriene A4 hydrolase N-terminal domain"/>
    <property type="match status" value="1"/>
</dbReference>
<evidence type="ECO:0000256" key="9">
    <source>
        <dbReference type="PIRSR" id="PIRSR634016-4"/>
    </source>
</evidence>
<keyword evidence="4" id="KW-0378">Hydrolase</keyword>
<dbReference type="InterPro" id="IPR014782">
    <property type="entry name" value="Peptidase_M1_dom"/>
</dbReference>
<dbReference type="InterPro" id="IPR050344">
    <property type="entry name" value="Peptidase_M1_aminopeptidases"/>
</dbReference>
<evidence type="ECO:0000259" key="10">
    <source>
        <dbReference type="Pfam" id="PF01433"/>
    </source>
</evidence>
<dbReference type="InterPro" id="IPR045357">
    <property type="entry name" value="Aminopeptidase_N-like_N"/>
</dbReference>
<dbReference type="InterPro" id="IPR027268">
    <property type="entry name" value="Peptidase_M4/M1_CTD_sf"/>
</dbReference>
<keyword evidence="5 8" id="KW-0862">Zinc</keyword>
<evidence type="ECO:0000256" key="7">
    <source>
        <dbReference type="PIRSR" id="PIRSR634016-1"/>
    </source>
</evidence>
<evidence type="ECO:0000256" key="8">
    <source>
        <dbReference type="PIRSR" id="PIRSR634016-3"/>
    </source>
</evidence>
<accession>A0AAF5DK58</accession>
<dbReference type="InterPro" id="IPR034016">
    <property type="entry name" value="M1_APN-typ"/>
</dbReference>
<feature type="binding site" evidence="8">
    <location>
        <position position="352"/>
    </location>
    <ligand>
        <name>Zn(2+)</name>
        <dbReference type="ChEBI" id="CHEBI:29105"/>
        <note>catalytic</note>
    </ligand>
</feature>
<protein>
    <submittedName>
        <fullName evidence="13">Peptidase_M1 domain-containing protein</fullName>
    </submittedName>
</protein>
<dbReference type="PANTHER" id="PTHR11533">
    <property type="entry name" value="PROTEASE M1 ZINC METALLOPROTEASE"/>
    <property type="match status" value="1"/>
</dbReference>
<dbReference type="GO" id="GO:0005737">
    <property type="term" value="C:cytoplasm"/>
    <property type="evidence" value="ECO:0007669"/>
    <property type="project" value="TreeGrafter"/>
</dbReference>
<dbReference type="GO" id="GO:0006508">
    <property type="term" value="P:proteolysis"/>
    <property type="evidence" value="ECO:0007669"/>
    <property type="project" value="UniProtKB-KW"/>
</dbReference>
<evidence type="ECO:0000256" key="1">
    <source>
        <dbReference type="ARBA" id="ARBA00010136"/>
    </source>
</evidence>
<dbReference type="WBParaSite" id="TCONS_00014411.p1">
    <property type="protein sequence ID" value="TCONS_00014411.p1"/>
    <property type="gene ID" value="XLOC_009621"/>
</dbReference>
<name>A0AAF5DK58_STRER</name>
<feature type="active site" description="Proton acceptor" evidence="7">
    <location>
        <position position="349"/>
    </location>
</feature>
<dbReference type="PRINTS" id="PR00756">
    <property type="entry name" value="ALADIPTASE"/>
</dbReference>
<comment type="cofactor">
    <cofactor evidence="8">
        <name>Zn(2+)</name>
        <dbReference type="ChEBI" id="CHEBI:29105"/>
    </cofactor>
    <text evidence="8">Binds 1 zinc ion per subunit.</text>
</comment>
<evidence type="ECO:0000256" key="2">
    <source>
        <dbReference type="ARBA" id="ARBA00022670"/>
    </source>
</evidence>
<dbReference type="GO" id="GO:0070006">
    <property type="term" value="F:metalloaminopeptidase activity"/>
    <property type="evidence" value="ECO:0007669"/>
    <property type="project" value="TreeGrafter"/>
</dbReference>
<dbReference type="GO" id="GO:0043171">
    <property type="term" value="P:peptide catabolic process"/>
    <property type="evidence" value="ECO:0007669"/>
    <property type="project" value="TreeGrafter"/>
</dbReference>
<dbReference type="CDD" id="cd09601">
    <property type="entry name" value="M1_APN-Q_like"/>
    <property type="match status" value="1"/>
</dbReference>
<evidence type="ECO:0000313" key="13">
    <source>
        <dbReference type="WBParaSite" id="TCONS_00014411.p1"/>
    </source>
</evidence>
<keyword evidence="3 8" id="KW-0479">Metal-binding</keyword>
<evidence type="ECO:0000256" key="6">
    <source>
        <dbReference type="ARBA" id="ARBA00023049"/>
    </source>
</evidence>
<dbReference type="SUPFAM" id="SSF55486">
    <property type="entry name" value="Metalloproteases ('zincins'), catalytic domain"/>
    <property type="match status" value="1"/>
</dbReference>
<evidence type="ECO:0000256" key="4">
    <source>
        <dbReference type="ARBA" id="ARBA00022801"/>
    </source>
</evidence>
<sequence>MRWKFTSIIFSIFIFIKICYCNGKIKNITRSNSRLPNHLMPIKYNVQLKIFLPNHNNLSLDDDIIFEGKISIRLKTRIPTNFIALNVANESYINPNFKNMFVIDPILMKKDVIKSIEYNDKNEIMYFFLNKQLKIDEVVIFSFEYFGYVNKYENLGIFINKTISKLPNNSTKFYIGTHNQPGFARRFIPCLDEPNYKSVWNVSVIHPKPSKAVGNGSPLLEEDIDDKWKKTTFSPTHRMSSYLFALFVSEFKYIEKEVTHTNIRLWFDPKYNNKAENILYLNEHLLIFLEHYFDYAYQMNHLDIVAIPHLNVDAMENWGLIMFKSNILFGGSENDKLKQEAALITITHELIHQWIGNLITPEWWQHVWIAEGVTQLMTEIVIQKLYHENLSLQIFNRSRRGMFNDFNKTYDLTLEDNFDDIHNYKHHFNIAYSKGYGITKMVYLILGYDLFREAMRSYVKKNKFSNVNSTILFQRFQKVANDSGFGDQINFNLMRKEWVLQKGIPLVDVKRIDNNTIELTQQPFDVRNDKDLGYKPFNEKFRCTWNIPIWYTVNGVLQKLEWLQNRLLLNVSSSDIYIINPETRGWYLVRYEKDYYKILKNKITKNTVPHRFYMSIVCDAVWLCVEKYTDCQTGFESTKCIVRAPSN</sequence>
<organism evidence="12 13">
    <name type="scientific">Strongyloides stercoralis</name>
    <name type="common">Threadworm</name>
    <dbReference type="NCBI Taxonomy" id="6248"/>
    <lineage>
        <taxon>Eukaryota</taxon>
        <taxon>Metazoa</taxon>
        <taxon>Ecdysozoa</taxon>
        <taxon>Nematoda</taxon>
        <taxon>Chromadorea</taxon>
        <taxon>Rhabditida</taxon>
        <taxon>Tylenchina</taxon>
        <taxon>Panagrolaimomorpha</taxon>
        <taxon>Strongyloidoidea</taxon>
        <taxon>Strongyloididae</taxon>
        <taxon>Strongyloides</taxon>
    </lineage>
</organism>